<protein>
    <recommendedName>
        <fullName evidence="5">Lipoprotein</fullName>
    </recommendedName>
</protein>
<keyword evidence="4" id="KW-1185">Reference proteome</keyword>
<gene>
    <name evidence="3" type="ORF">VIN30_02395</name>
</gene>
<evidence type="ECO:0008006" key="5">
    <source>
        <dbReference type="Google" id="ProtNLM"/>
    </source>
</evidence>
<dbReference type="Gene3D" id="2.50.20.20">
    <property type="match status" value="1"/>
</dbReference>
<reference evidence="3 4" key="1">
    <citation type="submission" date="2024-01" db="EMBL/GenBank/DDBJ databases">
        <title>novel species in genus Adlercreutzia.</title>
        <authorList>
            <person name="Liu X."/>
        </authorList>
    </citation>
    <scope>NUCLEOTIDE SEQUENCE [LARGE SCALE GENOMIC DNA]</scope>
    <source>
        <strain evidence="3 4">R7</strain>
    </source>
</reference>
<feature type="chain" id="PRO_5046354969" description="Lipoprotein" evidence="2">
    <location>
        <begin position="23"/>
        <end position="269"/>
    </location>
</feature>
<evidence type="ECO:0000313" key="4">
    <source>
        <dbReference type="Proteomes" id="UP001349994"/>
    </source>
</evidence>
<proteinExistence type="predicted"/>
<dbReference type="InterPro" id="IPR029046">
    <property type="entry name" value="LolA/LolB/LppX"/>
</dbReference>
<organism evidence="3 4">
    <name type="scientific">Adlercreutzia wanghongyangiae</name>
    <dbReference type="NCBI Taxonomy" id="3111451"/>
    <lineage>
        <taxon>Bacteria</taxon>
        <taxon>Bacillati</taxon>
        <taxon>Actinomycetota</taxon>
        <taxon>Coriobacteriia</taxon>
        <taxon>Eggerthellales</taxon>
        <taxon>Eggerthellaceae</taxon>
        <taxon>Adlercreutzia</taxon>
    </lineage>
</organism>
<dbReference type="PROSITE" id="PS51257">
    <property type="entry name" value="PROKAR_LIPOPROTEIN"/>
    <property type="match status" value="1"/>
</dbReference>
<name>A0ABU6IFY4_9ACTN</name>
<dbReference type="SUPFAM" id="SSF89392">
    <property type="entry name" value="Prokaryotic lipoproteins and lipoprotein localization factors"/>
    <property type="match status" value="1"/>
</dbReference>
<accession>A0ABU6IFY4</accession>
<dbReference type="Proteomes" id="UP001349994">
    <property type="component" value="Unassembled WGS sequence"/>
</dbReference>
<feature type="region of interest" description="Disordered" evidence="1">
    <location>
        <begin position="27"/>
        <end position="57"/>
    </location>
</feature>
<evidence type="ECO:0000256" key="1">
    <source>
        <dbReference type="SAM" id="MobiDB-lite"/>
    </source>
</evidence>
<dbReference type="RefSeq" id="WP_338208979.1">
    <property type="nucleotide sequence ID" value="NZ_JAYMFF010000002.1"/>
</dbReference>
<feature type="signal peptide" evidence="2">
    <location>
        <begin position="1"/>
        <end position="22"/>
    </location>
</feature>
<keyword evidence="2" id="KW-0732">Signal</keyword>
<sequence>MKRKMLGMVAAGLLAVSLAGCAGNAGDNAPDDQAQDATQSQAAPAAGDEAGASSEAGSLDENRAEMEAMLNAMALGNVTIDTEMVIEAGADGVNGSQDTNILVKVATDSDDPRAYYRYDMPGTELDGVEMYVTGTQLIAVSDGTAVDTGSDQSEIDALLASSADLTSALVPIQNATSIQKTEADGTVTFHVVSDPEALSAQLPTEGFDGYTSYEADYTFDADGKLQLMTMKATGTADQSGTEIQLTMTTTATYSDYGTTVVEDAPEPVQ</sequence>
<comment type="caution">
    <text evidence="3">The sequence shown here is derived from an EMBL/GenBank/DDBJ whole genome shotgun (WGS) entry which is preliminary data.</text>
</comment>
<dbReference type="EMBL" id="JAYMFF010000002">
    <property type="protein sequence ID" value="MEC4175296.1"/>
    <property type="molecule type" value="Genomic_DNA"/>
</dbReference>
<feature type="compositionally biased region" description="Low complexity" evidence="1">
    <location>
        <begin position="35"/>
        <end position="57"/>
    </location>
</feature>
<evidence type="ECO:0000256" key="2">
    <source>
        <dbReference type="SAM" id="SignalP"/>
    </source>
</evidence>
<evidence type="ECO:0000313" key="3">
    <source>
        <dbReference type="EMBL" id="MEC4175296.1"/>
    </source>
</evidence>